<evidence type="ECO:0000256" key="1">
    <source>
        <dbReference type="ARBA" id="ARBA00004300"/>
    </source>
</evidence>
<evidence type="ECO:0000256" key="4">
    <source>
        <dbReference type="ARBA" id="ARBA00035656"/>
    </source>
</evidence>
<sequence>MGKKKVSEKNVLAENFGQHFGKPDLARWGDFAEMSYLHGAPYVFPSVSKQRGVGKQMLPGFPKMKTGLQDCYFDKEFKRIFIKEGYTSAYKIDAKTRMESAKHFITPQGFKYSNHTKWHSTPGDFYGTFGGIVEAFSPKQRPRKPREPEKRNALTSPGKKGSYGYADICINKYPEYISGDKYDVKAKPIFYSKTNPAFKGPSKPGYFDSNPYPEPCKDGAECAIKPFYKKYYDERWVKFGPFFPVGNGKPVSL</sequence>
<dbReference type="EMBL" id="JAPXFL010000008">
    <property type="protein sequence ID" value="KAK9503154.1"/>
    <property type="molecule type" value="Genomic_DNA"/>
</dbReference>
<organism evidence="7 8">
    <name type="scientific">Rhynocoris fuscipes</name>
    <dbReference type="NCBI Taxonomy" id="488301"/>
    <lineage>
        <taxon>Eukaryota</taxon>
        <taxon>Metazoa</taxon>
        <taxon>Ecdysozoa</taxon>
        <taxon>Arthropoda</taxon>
        <taxon>Hexapoda</taxon>
        <taxon>Insecta</taxon>
        <taxon>Pterygota</taxon>
        <taxon>Neoptera</taxon>
        <taxon>Paraneoptera</taxon>
        <taxon>Hemiptera</taxon>
        <taxon>Heteroptera</taxon>
        <taxon>Panheteroptera</taxon>
        <taxon>Cimicomorpha</taxon>
        <taxon>Reduviidae</taxon>
        <taxon>Harpactorinae</taxon>
        <taxon>Harpactorini</taxon>
        <taxon>Rhynocoris</taxon>
    </lineage>
</organism>
<dbReference type="InterPro" id="IPR029358">
    <property type="entry name" value="CFAP96"/>
</dbReference>
<evidence type="ECO:0000256" key="3">
    <source>
        <dbReference type="ARBA" id="ARBA00023212"/>
    </source>
</evidence>
<dbReference type="GO" id="GO:0005813">
    <property type="term" value="C:centrosome"/>
    <property type="evidence" value="ECO:0007669"/>
    <property type="project" value="UniProtKB-SubCell"/>
</dbReference>
<dbReference type="PANTHER" id="PTHR31144:SF1">
    <property type="entry name" value="UPF0602 PROTEIN C4ORF47"/>
    <property type="match status" value="1"/>
</dbReference>
<evidence type="ECO:0000313" key="8">
    <source>
        <dbReference type="Proteomes" id="UP001461498"/>
    </source>
</evidence>
<evidence type="ECO:0000256" key="5">
    <source>
        <dbReference type="ARBA" id="ARBA00035693"/>
    </source>
</evidence>
<feature type="region of interest" description="Disordered" evidence="6">
    <location>
        <begin position="137"/>
        <end position="158"/>
    </location>
</feature>
<dbReference type="Proteomes" id="UP001461498">
    <property type="component" value="Unassembled WGS sequence"/>
</dbReference>
<dbReference type="AlphaFoldDB" id="A0AAW1D3N8"/>
<evidence type="ECO:0000256" key="6">
    <source>
        <dbReference type="SAM" id="MobiDB-lite"/>
    </source>
</evidence>
<dbReference type="PANTHER" id="PTHR31144">
    <property type="entry name" value="UPF0602 PROTEIN C4ORF47"/>
    <property type="match status" value="1"/>
</dbReference>
<keyword evidence="8" id="KW-1185">Reference proteome</keyword>
<keyword evidence="2" id="KW-0963">Cytoplasm</keyword>
<comment type="caution">
    <text evidence="7">The sequence shown here is derived from an EMBL/GenBank/DDBJ whole genome shotgun (WGS) entry which is preliminary data.</text>
</comment>
<dbReference type="Pfam" id="PF15239">
    <property type="entry name" value="CFAP96-like"/>
    <property type="match status" value="1"/>
</dbReference>
<accession>A0AAW1D3N8</accession>
<keyword evidence="3" id="KW-0206">Cytoskeleton</keyword>
<evidence type="ECO:0000256" key="2">
    <source>
        <dbReference type="ARBA" id="ARBA00022490"/>
    </source>
</evidence>
<comment type="subcellular location">
    <subcellularLocation>
        <location evidence="1">Cytoplasm</location>
        <location evidence="1">Cytoskeleton</location>
        <location evidence="1">Microtubule organizing center</location>
        <location evidence="1">Centrosome</location>
    </subcellularLocation>
</comment>
<evidence type="ECO:0000313" key="7">
    <source>
        <dbReference type="EMBL" id="KAK9503154.1"/>
    </source>
</evidence>
<name>A0AAW1D3N8_9HEMI</name>
<protein>
    <recommendedName>
        <fullName evidence="5">Cilia-and flagella-associated protein 96</fullName>
    </recommendedName>
</protein>
<proteinExistence type="inferred from homology"/>
<reference evidence="7 8" key="1">
    <citation type="submission" date="2022-12" db="EMBL/GenBank/DDBJ databases">
        <title>Chromosome-level genome assembly of true bugs.</title>
        <authorList>
            <person name="Ma L."/>
            <person name="Li H."/>
        </authorList>
    </citation>
    <scope>NUCLEOTIDE SEQUENCE [LARGE SCALE GENOMIC DNA]</scope>
    <source>
        <strain evidence="7">Lab_2022b</strain>
    </source>
</reference>
<gene>
    <name evidence="7" type="ORF">O3M35_011782</name>
</gene>
<dbReference type="GO" id="GO:0005881">
    <property type="term" value="C:cytoplasmic microtubule"/>
    <property type="evidence" value="ECO:0007669"/>
    <property type="project" value="TreeGrafter"/>
</dbReference>
<comment type="similarity">
    <text evidence="4">Belongs to the CFAP96 family.</text>
</comment>